<protein>
    <recommendedName>
        <fullName evidence="3">Nitroreductase family deazaflavin-dependent oxidoreductase</fullName>
    </recommendedName>
</protein>
<reference evidence="1 2" key="1">
    <citation type="submission" date="2021-01" db="EMBL/GenBank/DDBJ databases">
        <title>Whole genome shotgun sequence of Verrucosispora andamanensis NBRC 109075.</title>
        <authorList>
            <person name="Komaki H."/>
            <person name="Tamura T."/>
        </authorList>
    </citation>
    <scope>NUCLEOTIDE SEQUENCE [LARGE SCALE GENOMIC DNA]</scope>
    <source>
        <strain evidence="1 2">NBRC 109075</strain>
    </source>
</reference>
<comment type="caution">
    <text evidence="1">The sequence shown here is derived from an EMBL/GenBank/DDBJ whole genome shotgun (WGS) entry which is preliminary data.</text>
</comment>
<dbReference type="EMBL" id="BOOZ01000039">
    <property type="protein sequence ID" value="GIJ11876.1"/>
    <property type="molecule type" value="Genomic_DNA"/>
</dbReference>
<keyword evidence="2" id="KW-1185">Reference proteome</keyword>
<dbReference type="Gene3D" id="2.30.110.10">
    <property type="entry name" value="Electron Transport, Fmn-binding Protein, Chain A"/>
    <property type="match status" value="1"/>
</dbReference>
<name>A0ABQ4I1Z8_9ACTN</name>
<dbReference type="NCBIfam" id="TIGR00026">
    <property type="entry name" value="hi_GC_TIGR00026"/>
    <property type="match status" value="1"/>
</dbReference>
<evidence type="ECO:0000313" key="2">
    <source>
        <dbReference type="Proteomes" id="UP000647017"/>
    </source>
</evidence>
<gene>
    <name evidence="1" type="ORF">Van01_50900</name>
</gene>
<dbReference type="Pfam" id="PF04075">
    <property type="entry name" value="F420H2_quin_red"/>
    <property type="match status" value="1"/>
</dbReference>
<accession>A0ABQ4I1Z8</accession>
<organism evidence="1 2">
    <name type="scientific">Micromonospora andamanensis</name>
    <dbReference type="NCBI Taxonomy" id="1287068"/>
    <lineage>
        <taxon>Bacteria</taxon>
        <taxon>Bacillati</taxon>
        <taxon>Actinomycetota</taxon>
        <taxon>Actinomycetes</taxon>
        <taxon>Micromonosporales</taxon>
        <taxon>Micromonosporaceae</taxon>
        <taxon>Micromonospora</taxon>
    </lineage>
</organism>
<proteinExistence type="predicted"/>
<dbReference type="InterPro" id="IPR004378">
    <property type="entry name" value="F420H2_quin_Rdtase"/>
</dbReference>
<sequence length="135" mass="14821">MFVRAGLVPSTYMLTTTGRKTGRPLTHPATVVQHEGRQWLVAPYGAVSWVHNARAAGRVSLARRGDRRSYAVREISATEAGPVLKRYVAVATPTRPYFSADKDAPVEDFVAEADRHPVFELLPIDEHAPAADDGR</sequence>
<evidence type="ECO:0000313" key="1">
    <source>
        <dbReference type="EMBL" id="GIJ11876.1"/>
    </source>
</evidence>
<evidence type="ECO:0008006" key="3">
    <source>
        <dbReference type="Google" id="ProtNLM"/>
    </source>
</evidence>
<dbReference type="Proteomes" id="UP000647017">
    <property type="component" value="Unassembled WGS sequence"/>
</dbReference>
<dbReference type="InterPro" id="IPR012349">
    <property type="entry name" value="Split_barrel_FMN-bd"/>
</dbReference>